<dbReference type="InterPro" id="IPR045851">
    <property type="entry name" value="AMP-bd_C_sf"/>
</dbReference>
<dbReference type="CDD" id="cd17631">
    <property type="entry name" value="FACL_FadD13-like"/>
    <property type="match status" value="1"/>
</dbReference>
<dbReference type="Gene3D" id="3.30.300.30">
    <property type="match status" value="1"/>
</dbReference>
<dbReference type="Pfam" id="PF13193">
    <property type="entry name" value="AMP-binding_C"/>
    <property type="match status" value="1"/>
</dbReference>
<dbReference type="Proteomes" id="UP000237889">
    <property type="component" value="Chromosome"/>
</dbReference>
<dbReference type="SUPFAM" id="SSF56801">
    <property type="entry name" value="Acetyl-CoA synthetase-like"/>
    <property type="match status" value="1"/>
</dbReference>
<evidence type="ECO:0000256" key="4">
    <source>
        <dbReference type="ARBA" id="ARBA00066616"/>
    </source>
</evidence>
<dbReference type="InterPro" id="IPR025110">
    <property type="entry name" value="AMP-bd_C"/>
</dbReference>
<proteinExistence type="inferred from homology"/>
<evidence type="ECO:0000259" key="6">
    <source>
        <dbReference type="Pfam" id="PF00501"/>
    </source>
</evidence>
<dbReference type="EC" id="6.2.1.44" evidence="4"/>
<sequence length="518" mass="56200">MQLTLAVHRARRLFPTKTAVIFAERRWTWKQFADRVARLAGVLRGLGVGPGDRVAMLSHSSDRYLEFFFAAFWAGGIAVPVSTRYALPETAFLMQDSGAKVLLVGDEFVELAEALRPQCPDLAHVIFAGEGALPSGMIAYEAALAAQQPVEDARRNGDDVAVLFYTGGTTGRSKGVMLTHINCMSNSFGGMVHTKLDSSVVGLHAGPLYHAAAGSRVFTNTLLGATHVVIPRFTVKGVLEAIQQHRITFTSMVPTMMTMILNEPDLDRYDLSSLQVIGYGGAPMPVATLEALMRRLPHVRFAQAYGMTELSPACTYLEPDDHSLDPAKIHRLASGGRVVVGCDLRVVDPDDNDVPVGAIGEIIVAGPLVMKGYWNQPEMTAEALRGGYMHTGDAGYLDADGYVYVSDRIKDMIVTGGENVYSIEVENAVLTHPAIRECAVIGVPHPVWGEAVHAVVTFKAGQSATAEEIIAHCKTRIAGFKCPQTIEVREAMPLSQANKILKTDLRRPHWEGRARAVN</sequence>
<reference evidence="8 9" key="1">
    <citation type="submission" date="2018-03" db="EMBL/GenBank/DDBJ databases">
        <title>Genome sequencing of Phreatobacter sp.</title>
        <authorList>
            <person name="Kim S.-J."/>
            <person name="Heo J."/>
            <person name="Kwon S.-W."/>
        </authorList>
    </citation>
    <scope>NUCLEOTIDE SEQUENCE [LARGE SCALE GENOMIC DNA]</scope>
    <source>
        <strain evidence="8 9">S-12</strain>
    </source>
</reference>
<keyword evidence="2 8" id="KW-0436">Ligase</keyword>
<dbReference type="InterPro" id="IPR050237">
    <property type="entry name" value="ATP-dep_AMP-bd_enzyme"/>
</dbReference>
<dbReference type="KEGG" id="phr:C6569_18350"/>
<organism evidence="8 9">
    <name type="scientific">Phreatobacter cathodiphilus</name>
    <dbReference type="NCBI Taxonomy" id="1868589"/>
    <lineage>
        <taxon>Bacteria</taxon>
        <taxon>Pseudomonadati</taxon>
        <taxon>Pseudomonadota</taxon>
        <taxon>Alphaproteobacteria</taxon>
        <taxon>Hyphomicrobiales</taxon>
        <taxon>Phreatobacteraceae</taxon>
        <taxon>Phreatobacter</taxon>
    </lineage>
</organism>
<dbReference type="Gene3D" id="3.40.50.12780">
    <property type="entry name" value="N-terminal domain of ligase-like"/>
    <property type="match status" value="1"/>
</dbReference>
<dbReference type="OrthoDB" id="7056261at2"/>
<evidence type="ECO:0000256" key="2">
    <source>
        <dbReference type="ARBA" id="ARBA00022598"/>
    </source>
</evidence>
<dbReference type="InterPro" id="IPR000873">
    <property type="entry name" value="AMP-dep_synth/lig_dom"/>
</dbReference>
<dbReference type="InterPro" id="IPR042099">
    <property type="entry name" value="ANL_N_sf"/>
</dbReference>
<evidence type="ECO:0000256" key="3">
    <source>
        <dbReference type="ARBA" id="ARBA00051915"/>
    </source>
</evidence>
<evidence type="ECO:0000256" key="5">
    <source>
        <dbReference type="ARBA" id="ARBA00067668"/>
    </source>
</evidence>
<evidence type="ECO:0000313" key="9">
    <source>
        <dbReference type="Proteomes" id="UP000237889"/>
    </source>
</evidence>
<evidence type="ECO:0000259" key="7">
    <source>
        <dbReference type="Pfam" id="PF13193"/>
    </source>
</evidence>
<name>A0A2S0NHX8_9HYPH</name>
<evidence type="ECO:0000256" key="1">
    <source>
        <dbReference type="ARBA" id="ARBA00006432"/>
    </source>
</evidence>
<dbReference type="GO" id="GO:0016878">
    <property type="term" value="F:acid-thiol ligase activity"/>
    <property type="evidence" value="ECO:0007669"/>
    <property type="project" value="UniProtKB-ARBA"/>
</dbReference>
<dbReference type="FunFam" id="3.30.300.30:FF:000008">
    <property type="entry name" value="2,3-dihydroxybenzoate-AMP ligase"/>
    <property type="match status" value="1"/>
</dbReference>
<gene>
    <name evidence="8" type="ORF">C6569_18350</name>
</gene>
<comment type="similarity">
    <text evidence="1">Belongs to the ATP-dependent AMP-binding enzyme family.</text>
</comment>
<dbReference type="InterPro" id="IPR020845">
    <property type="entry name" value="AMP-binding_CS"/>
</dbReference>
<dbReference type="PROSITE" id="PS00455">
    <property type="entry name" value="AMP_BINDING"/>
    <property type="match status" value="1"/>
</dbReference>
<keyword evidence="9" id="KW-1185">Reference proteome</keyword>
<dbReference type="AlphaFoldDB" id="A0A2S0NHX8"/>
<dbReference type="PANTHER" id="PTHR43767">
    <property type="entry name" value="LONG-CHAIN-FATTY-ACID--COA LIGASE"/>
    <property type="match status" value="1"/>
</dbReference>
<evidence type="ECO:0000313" key="8">
    <source>
        <dbReference type="EMBL" id="AVO47754.1"/>
    </source>
</evidence>
<dbReference type="EMBL" id="CP027668">
    <property type="protein sequence ID" value="AVO47754.1"/>
    <property type="molecule type" value="Genomic_DNA"/>
</dbReference>
<accession>A0A2S0NHX8</accession>
<dbReference type="Pfam" id="PF00501">
    <property type="entry name" value="AMP-binding"/>
    <property type="match status" value="1"/>
</dbReference>
<feature type="domain" description="AMP-binding enzyme C-terminal" evidence="7">
    <location>
        <begin position="424"/>
        <end position="499"/>
    </location>
</feature>
<comment type="catalytic activity">
    <reaction evidence="3">
        <text>3-(methylsulfanyl)propanoate + ATP + CoA = 3-(methylsulfanyl)propanoyl-CoA + AMP + diphosphate</text>
        <dbReference type="Rhea" id="RHEA:43052"/>
        <dbReference type="ChEBI" id="CHEBI:30616"/>
        <dbReference type="ChEBI" id="CHEBI:33019"/>
        <dbReference type="ChEBI" id="CHEBI:49016"/>
        <dbReference type="ChEBI" id="CHEBI:57287"/>
        <dbReference type="ChEBI" id="CHEBI:82815"/>
        <dbReference type="ChEBI" id="CHEBI:456215"/>
        <dbReference type="EC" id="6.2.1.44"/>
    </reaction>
    <physiologicalReaction direction="left-to-right" evidence="3">
        <dbReference type="Rhea" id="RHEA:43053"/>
    </physiologicalReaction>
</comment>
<dbReference type="PANTHER" id="PTHR43767:SF1">
    <property type="entry name" value="NONRIBOSOMAL PEPTIDE SYNTHASE PES1 (EUROFUNG)-RELATED"/>
    <property type="match status" value="1"/>
</dbReference>
<protein>
    <recommendedName>
        <fullName evidence="5">3-methylmercaptopropionyl-CoA ligase</fullName>
        <ecNumber evidence="4">6.2.1.44</ecNumber>
    </recommendedName>
</protein>
<feature type="domain" description="AMP-dependent synthetase/ligase" evidence="6">
    <location>
        <begin position="11"/>
        <end position="374"/>
    </location>
</feature>
<dbReference type="NCBIfam" id="NF004837">
    <property type="entry name" value="PRK06187.1"/>
    <property type="match status" value="1"/>
</dbReference>